<proteinExistence type="predicted"/>
<dbReference type="Proteomes" id="UP000063429">
    <property type="component" value="Chromosome"/>
</dbReference>
<feature type="region of interest" description="Disordered" evidence="1">
    <location>
        <begin position="46"/>
        <end position="84"/>
    </location>
</feature>
<name>A0ABM5V605_9BURK</name>
<protein>
    <submittedName>
        <fullName evidence="2">Uncharacterized protein</fullName>
    </submittedName>
</protein>
<sequence>MARNPVTPVRPVDPVGAIRRVDSGSTYFRHLDQWQLASEAYAVERRAKQQQQRQQAAQEQPAGESEFSRMLSDAAQADTRHLKR</sequence>
<reference evidence="3" key="1">
    <citation type="journal article" date="2015" name="Genome Announc.">
        <title>Complete Genome Sequence of Herbaspirillum hiltneri N3 (DSM 17495), Isolated from Surface-Sterilized Wheat Roots.</title>
        <authorList>
            <person name="Guizelini D."/>
            <person name="Saizaki P.M."/>
            <person name="Coimbra N.A."/>
            <person name="Weiss V.A."/>
            <person name="Faoro H."/>
            <person name="Sfeir M.Z."/>
            <person name="Baura V.A."/>
            <person name="Monteiro R.A."/>
            <person name="Chubatsu L.S."/>
            <person name="Souza E.M."/>
            <person name="Cruz L.M."/>
            <person name="Pedrosa F.O."/>
            <person name="Raittz R.T."/>
            <person name="Marchaukoski J.N."/>
            <person name="Steffens M.B."/>
        </authorList>
    </citation>
    <scope>NUCLEOTIDE SEQUENCE [LARGE SCALE GENOMIC DNA]</scope>
    <source>
        <strain evidence="3">N3</strain>
    </source>
</reference>
<dbReference type="RefSeq" id="WP_053200917.1">
    <property type="nucleotide sequence ID" value="NZ_CP011409.1"/>
</dbReference>
<accession>A0ABM5V605</accession>
<organism evidence="2 3">
    <name type="scientific">Herbaspirillum hiltneri N3</name>
    <dbReference type="NCBI Taxonomy" id="1262470"/>
    <lineage>
        <taxon>Bacteria</taxon>
        <taxon>Pseudomonadati</taxon>
        <taxon>Pseudomonadota</taxon>
        <taxon>Betaproteobacteria</taxon>
        <taxon>Burkholderiales</taxon>
        <taxon>Oxalobacteraceae</taxon>
        <taxon>Herbaspirillum</taxon>
    </lineage>
</organism>
<gene>
    <name evidence="2" type="ORF">F506_21975</name>
</gene>
<evidence type="ECO:0000256" key="1">
    <source>
        <dbReference type="SAM" id="MobiDB-lite"/>
    </source>
</evidence>
<dbReference type="EMBL" id="CP011409">
    <property type="protein sequence ID" value="AKZ64968.1"/>
    <property type="molecule type" value="Genomic_DNA"/>
</dbReference>
<feature type="compositionally biased region" description="Low complexity" evidence="1">
    <location>
        <begin position="49"/>
        <end position="60"/>
    </location>
</feature>
<keyword evidence="3" id="KW-1185">Reference proteome</keyword>
<evidence type="ECO:0000313" key="2">
    <source>
        <dbReference type="EMBL" id="AKZ64968.1"/>
    </source>
</evidence>
<evidence type="ECO:0000313" key="3">
    <source>
        <dbReference type="Proteomes" id="UP000063429"/>
    </source>
</evidence>